<name>A0A564YV86_HYMDI</name>
<keyword evidence="1" id="KW-0472">Membrane</keyword>
<keyword evidence="3" id="KW-1185">Reference proteome</keyword>
<keyword evidence="1" id="KW-1133">Transmembrane helix</keyword>
<dbReference type="EMBL" id="CABIJS010000432">
    <property type="protein sequence ID" value="VUZ51162.1"/>
    <property type="molecule type" value="Genomic_DNA"/>
</dbReference>
<dbReference type="AlphaFoldDB" id="A0A564YV86"/>
<gene>
    <name evidence="2" type="ORF">WMSIL1_LOCUS9976</name>
</gene>
<organism evidence="2 3">
    <name type="scientific">Hymenolepis diminuta</name>
    <name type="common">Rat tapeworm</name>
    <dbReference type="NCBI Taxonomy" id="6216"/>
    <lineage>
        <taxon>Eukaryota</taxon>
        <taxon>Metazoa</taxon>
        <taxon>Spiralia</taxon>
        <taxon>Lophotrochozoa</taxon>
        <taxon>Platyhelminthes</taxon>
        <taxon>Cestoda</taxon>
        <taxon>Eucestoda</taxon>
        <taxon>Cyclophyllidea</taxon>
        <taxon>Hymenolepididae</taxon>
        <taxon>Hymenolepis</taxon>
    </lineage>
</organism>
<evidence type="ECO:0000256" key="1">
    <source>
        <dbReference type="SAM" id="Phobius"/>
    </source>
</evidence>
<accession>A0A564YV86</accession>
<proteinExistence type="predicted"/>
<feature type="transmembrane region" description="Helical" evidence="1">
    <location>
        <begin position="20"/>
        <end position="42"/>
    </location>
</feature>
<reference evidence="2 3" key="1">
    <citation type="submission" date="2019-07" db="EMBL/GenBank/DDBJ databases">
        <authorList>
            <person name="Jastrzebski P J."/>
            <person name="Paukszto L."/>
            <person name="Jastrzebski P J."/>
        </authorList>
    </citation>
    <scope>NUCLEOTIDE SEQUENCE [LARGE SCALE GENOMIC DNA]</scope>
    <source>
        <strain evidence="2 3">WMS-il1</strain>
    </source>
</reference>
<evidence type="ECO:0000313" key="3">
    <source>
        <dbReference type="Proteomes" id="UP000321570"/>
    </source>
</evidence>
<dbReference type="Proteomes" id="UP000321570">
    <property type="component" value="Unassembled WGS sequence"/>
</dbReference>
<sequence>MPCTLLTNSDLPSNELVERWQNSFLFLVLTYSPPLLLFIHLLSNFGNERSADFWKSCSFQIPVFPLQKTLLQYVLSFH</sequence>
<evidence type="ECO:0000313" key="2">
    <source>
        <dbReference type="EMBL" id="VUZ51162.1"/>
    </source>
</evidence>
<keyword evidence="1" id="KW-0812">Transmembrane</keyword>
<protein>
    <submittedName>
        <fullName evidence="2">Uncharacterized protein</fullName>
    </submittedName>
</protein>